<dbReference type="InterPro" id="IPR003284">
    <property type="entry name" value="Sal_SpvB"/>
</dbReference>
<dbReference type="AlphaFoldDB" id="A0A0H2M8L1"/>
<keyword evidence="3" id="KW-0843">Virulence</keyword>
<organism evidence="5 6">
    <name type="scientific">Kiloniella spongiae</name>
    <dbReference type="NCBI Taxonomy" id="1489064"/>
    <lineage>
        <taxon>Bacteria</taxon>
        <taxon>Pseudomonadati</taxon>
        <taxon>Pseudomonadota</taxon>
        <taxon>Alphaproteobacteria</taxon>
        <taxon>Rhodospirillales</taxon>
        <taxon>Kiloniellaceae</taxon>
        <taxon>Kiloniella</taxon>
    </lineage>
</organism>
<name>A0A0H2M8L1_9PROT</name>
<feature type="non-terminal residue" evidence="5">
    <location>
        <position position="181"/>
    </location>
</feature>
<accession>A0A0H2M8L1</accession>
<proteinExistence type="predicted"/>
<feature type="chain" id="PRO_5002596862" description="Virulence plasmid B protein" evidence="4">
    <location>
        <begin position="39"/>
        <end position="181"/>
    </location>
</feature>
<comment type="caution">
    <text evidence="5">The sequence shown here is derived from an EMBL/GenBank/DDBJ whole genome shotgun (WGS) entry which is preliminary data.</text>
</comment>
<dbReference type="EMBL" id="LAQL01000061">
    <property type="protein sequence ID" value="KLN58839.1"/>
    <property type="molecule type" value="Genomic_DNA"/>
</dbReference>
<dbReference type="Proteomes" id="UP000035444">
    <property type="component" value="Unassembled WGS sequence"/>
</dbReference>
<dbReference type="Pfam" id="PF03534">
    <property type="entry name" value="SpvB"/>
    <property type="match status" value="1"/>
</dbReference>
<reference evidence="5 6" key="1">
    <citation type="submission" date="2015-03" db="EMBL/GenBank/DDBJ databases">
        <title>Genome Sequence of Kiloniella spongiae MEBiC09566, isolated from a marine sponge.</title>
        <authorList>
            <person name="Shao Z."/>
            <person name="Wang L."/>
            <person name="Li X."/>
        </authorList>
    </citation>
    <scope>NUCLEOTIDE SEQUENCE [LARGE SCALE GENOMIC DNA]</scope>
    <source>
        <strain evidence="5 6">MEBiC09566</strain>
    </source>
</reference>
<gene>
    <name evidence="5" type="ORF">WH96_20890</name>
</gene>
<dbReference type="RefSeq" id="WP_047766190.1">
    <property type="nucleotide sequence ID" value="NZ_LAQL01000061.1"/>
</dbReference>
<evidence type="ECO:0008006" key="7">
    <source>
        <dbReference type="Google" id="ProtNLM"/>
    </source>
</evidence>
<feature type="signal peptide" evidence="4">
    <location>
        <begin position="1"/>
        <end position="38"/>
    </location>
</feature>
<dbReference type="GO" id="GO:0005576">
    <property type="term" value="C:extracellular region"/>
    <property type="evidence" value="ECO:0007669"/>
    <property type="project" value="UniProtKB-SubCell"/>
</dbReference>
<evidence type="ECO:0000256" key="4">
    <source>
        <dbReference type="SAM" id="SignalP"/>
    </source>
</evidence>
<dbReference type="STRING" id="1489064.WH96_20890"/>
<keyword evidence="4" id="KW-0732">Signal</keyword>
<evidence type="ECO:0000256" key="1">
    <source>
        <dbReference type="ARBA" id="ARBA00004613"/>
    </source>
</evidence>
<sequence>MLLLSCLRVAGLRLTDLSLTGLCVAGSLSASFVSGAYAQTSNTTTVAGSLEGEFAVDDSGAATYSLPISVPPGIAGNEPRLALSYSSQAGNGPLGVGWGLSGLSAITRCGQRLVPHGKIHGVDFSAEDRFCLDGQRLVAVSGDYGADGTEYRTEIESYAKVISNGTAGTGPASFTVWSKGG</sequence>
<keyword evidence="2" id="KW-0964">Secreted</keyword>
<evidence type="ECO:0000256" key="3">
    <source>
        <dbReference type="ARBA" id="ARBA00023026"/>
    </source>
</evidence>
<dbReference type="GO" id="GO:0005737">
    <property type="term" value="C:cytoplasm"/>
    <property type="evidence" value="ECO:0007669"/>
    <property type="project" value="InterPro"/>
</dbReference>
<keyword evidence="6" id="KW-1185">Reference proteome</keyword>
<evidence type="ECO:0000313" key="6">
    <source>
        <dbReference type="Proteomes" id="UP000035444"/>
    </source>
</evidence>
<comment type="subcellular location">
    <subcellularLocation>
        <location evidence="1">Secreted</location>
    </subcellularLocation>
</comment>
<evidence type="ECO:0000256" key="2">
    <source>
        <dbReference type="ARBA" id="ARBA00022525"/>
    </source>
</evidence>
<protein>
    <recommendedName>
        <fullName evidence="7">Virulence plasmid B protein</fullName>
    </recommendedName>
</protein>
<evidence type="ECO:0000313" key="5">
    <source>
        <dbReference type="EMBL" id="KLN58839.1"/>
    </source>
</evidence>